<dbReference type="Pfam" id="PF14226">
    <property type="entry name" value="DIOX_N"/>
    <property type="match status" value="1"/>
</dbReference>
<keyword evidence="5" id="KW-1185">Reference proteome</keyword>
<accession>A0A017SIL1</accession>
<evidence type="ECO:0000256" key="1">
    <source>
        <dbReference type="ARBA" id="ARBA00008056"/>
    </source>
</evidence>
<name>A0A017SIL1_ASPRC</name>
<dbReference type="RefSeq" id="XP_040640495.1">
    <property type="nucleotide sequence ID" value="XM_040787116.1"/>
</dbReference>
<comment type="similarity">
    <text evidence="1">Belongs to the iron/ascorbate-dependent oxidoreductase family.</text>
</comment>
<dbReference type="OrthoDB" id="406156at2759"/>
<protein>
    <submittedName>
        <fullName evidence="4">Clavaminate synthase-like protein</fullName>
    </submittedName>
</protein>
<sequence length="350" mass="40605">MTTSTENIQKPLEKYVHPPETKHKLDYANLITLDMAEFDRPGGKERLAAQLKQTTHEIGFFYITNIGLTQEQVDQQFAIAREFFALPEEERFKFRAPLEEGIYNGYRPLGSIEVLPGLFDNLESYNIFKFIPETQRSQPEVIKRYWGDIEKFHRHMHENVSHKILKLLAIILELDDEDELVKGHLYEANCDSSLRYMMYRARTGEENTEYKDTYIRGHTDKGSLTFVFQQPVSALQVKATDESGWEHVRIQAGVVAVNLARMVQMLTNGYLKAGIHRVIAPPEDQACNDRLGLLYFVLPSDRLKMKAMDSPYLRRVGYGKNEGSIDSDIPANEWVRARFRNNWLPFNQRP</sequence>
<dbReference type="PANTHER" id="PTHR47990">
    <property type="entry name" value="2-OXOGLUTARATE (2OG) AND FE(II)-DEPENDENT OXYGENASE SUPERFAMILY PROTEIN-RELATED"/>
    <property type="match status" value="1"/>
</dbReference>
<proteinExistence type="inferred from homology"/>
<dbReference type="InterPro" id="IPR044861">
    <property type="entry name" value="IPNS-like_FE2OG_OXY"/>
</dbReference>
<dbReference type="InterPro" id="IPR027443">
    <property type="entry name" value="IPNS-like_sf"/>
</dbReference>
<dbReference type="HOGENOM" id="CLU_010119_10_0_1"/>
<dbReference type="GeneID" id="63702240"/>
<evidence type="ECO:0000259" key="3">
    <source>
        <dbReference type="Pfam" id="PF14226"/>
    </source>
</evidence>
<dbReference type="InterPro" id="IPR026992">
    <property type="entry name" value="DIOX_N"/>
</dbReference>
<reference evidence="5" key="1">
    <citation type="journal article" date="2014" name="Nat. Commun.">
        <title>Genomic adaptations of the halophilic Dead Sea filamentous fungus Eurotium rubrum.</title>
        <authorList>
            <person name="Kis-Papo T."/>
            <person name="Weig A.R."/>
            <person name="Riley R."/>
            <person name="Persoh D."/>
            <person name="Salamov A."/>
            <person name="Sun H."/>
            <person name="Lipzen A."/>
            <person name="Wasser S.P."/>
            <person name="Rambold G."/>
            <person name="Grigoriev I.V."/>
            <person name="Nevo E."/>
        </authorList>
    </citation>
    <scope>NUCLEOTIDE SEQUENCE [LARGE SCALE GENOMIC DNA]</scope>
    <source>
        <strain evidence="5">CBS 135680</strain>
    </source>
</reference>
<evidence type="ECO:0000313" key="5">
    <source>
        <dbReference type="Proteomes" id="UP000019804"/>
    </source>
</evidence>
<dbReference type="Gene3D" id="2.60.120.330">
    <property type="entry name" value="B-lactam Antibiotic, Isopenicillin N Synthase, Chain"/>
    <property type="match status" value="1"/>
</dbReference>
<dbReference type="EMBL" id="KK088417">
    <property type="protein sequence ID" value="EYE96807.1"/>
    <property type="molecule type" value="Genomic_DNA"/>
</dbReference>
<feature type="domain" description="Isopenicillin N synthase-like Fe(2+) 2OG dioxygenase" evidence="2">
    <location>
        <begin position="212"/>
        <end position="283"/>
    </location>
</feature>
<dbReference type="Proteomes" id="UP000019804">
    <property type="component" value="Unassembled WGS sequence"/>
</dbReference>
<organism evidence="4 5">
    <name type="scientific">Aspergillus ruber (strain CBS 135680)</name>
    <dbReference type="NCBI Taxonomy" id="1388766"/>
    <lineage>
        <taxon>Eukaryota</taxon>
        <taxon>Fungi</taxon>
        <taxon>Dikarya</taxon>
        <taxon>Ascomycota</taxon>
        <taxon>Pezizomycotina</taxon>
        <taxon>Eurotiomycetes</taxon>
        <taxon>Eurotiomycetidae</taxon>
        <taxon>Eurotiales</taxon>
        <taxon>Aspergillaceae</taxon>
        <taxon>Aspergillus</taxon>
        <taxon>Aspergillus subgen. Aspergillus</taxon>
    </lineage>
</organism>
<evidence type="ECO:0000259" key="2">
    <source>
        <dbReference type="Pfam" id="PF03171"/>
    </source>
</evidence>
<gene>
    <name evidence="4" type="ORF">EURHEDRAFT_529647</name>
</gene>
<feature type="domain" description="Non-haem dioxygenase N-terminal" evidence="3">
    <location>
        <begin position="33"/>
        <end position="136"/>
    </location>
</feature>
<dbReference type="AlphaFoldDB" id="A0A017SIL1"/>
<dbReference type="SUPFAM" id="SSF51197">
    <property type="entry name" value="Clavaminate synthase-like"/>
    <property type="match status" value="1"/>
</dbReference>
<dbReference type="Pfam" id="PF03171">
    <property type="entry name" value="2OG-FeII_Oxy"/>
    <property type="match status" value="1"/>
</dbReference>
<evidence type="ECO:0000313" key="4">
    <source>
        <dbReference type="EMBL" id="EYE96807.1"/>
    </source>
</evidence>
<dbReference type="STRING" id="1388766.A0A017SIL1"/>
<dbReference type="InterPro" id="IPR050231">
    <property type="entry name" value="Iron_ascorbate_oxido_reductase"/>
</dbReference>